<protein>
    <submittedName>
        <fullName evidence="1">Uncharacterized protein</fullName>
    </submittedName>
</protein>
<reference evidence="1" key="1">
    <citation type="submission" date="2018-02" db="EMBL/GenBank/DDBJ databases">
        <authorList>
            <person name="Cohen D.B."/>
            <person name="Kent A.D."/>
        </authorList>
    </citation>
    <scope>NUCLEOTIDE SEQUENCE</scope>
</reference>
<organism evidence="1">
    <name type="scientific">Fagus sylvatica</name>
    <name type="common">Beechnut</name>
    <dbReference type="NCBI Taxonomy" id="28930"/>
    <lineage>
        <taxon>Eukaryota</taxon>
        <taxon>Viridiplantae</taxon>
        <taxon>Streptophyta</taxon>
        <taxon>Embryophyta</taxon>
        <taxon>Tracheophyta</taxon>
        <taxon>Spermatophyta</taxon>
        <taxon>Magnoliopsida</taxon>
        <taxon>eudicotyledons</taxon>
        <taxon>Gunneridae</taxon>
        <taxon>Pentapetalae</taxon>
        <taxon>rosids</taxon>
        <taxon>fabids</taxon>
        <taxon>Fagales</taxon>
        <taxon>Fagaceae</taxon>
        <taxon>Fagus</taxon>
    </lineage>
</organism>
<proteinExistence type="predicted"/>
<dbReference type="EMBL" id="OIVN01001688">
    <property type="protein sequence ID" value="SPC96649.1"/>
    <property type="molecule type" value="Genomic_DNA"/>
</dbReference>
<gene>
    <name evidence="1" type="ORF">FSB_LOCUS24531</name>
</gene>
<accession>A0A2N9GBA9</accession>
<sequence>MRNSASSLLSEWKGPIGPCALLFWSSSGLVMGKEIWVTPDLDCSCQS</sequence>
<evidence type="ECO:0000313" key="1">
    <source>
        <dbReference type="EMBL" id="SPC96649.1"/>
    </source>
</evidence>
<dbReference type="AlphaFoldDB" id="A0A2N9GBA9"/>
<name>A0A2N9GBA9_FAGSY</name>